<feature type="chain" id="PRO_5042152218" description="EB domain-containing protein" evidence="1">
    <location>
        <begin position="22"/>
        <end position="326"/>
    </location>
</feature>
<gene>
    <name evidence="3" type="ORF">KR093_000907</name>
</gene>
<keyword evidence="1" id="KW-0732">Signal</keyword>
<reference evidence="3" key="1">
    <citation type="journal article" date="2021" name="Mol. Ecol. Resour.">
        <title>Phylogenomic analyses of the genus Drosophila reveals genomic signals of climate adaptation.</title>
        <authorList>
            <person name="Li F."/>
            <person name="Rane R.V."/>
            <person name="Luria V."/>
            <person name="Xiong Z."/>
            <person name="Chen J."/>
            <person name="Li Z."/>
            <person name="Catullo R.A."/>
            <person name="Griffin P.C."/>
            <person name="Schiffer M."/>
            <person name="Pearce S."/>
            <person name="Lee S.F."/>
            <person name="McElroy K."/>
            <person name="Stocker A."/>
            <person name="Shirriffs J."/>
            <person name="Cockerell F."/>
            <person name="Coppin C."/>
            <person name="Sgro C.M."/>
            <person name="Karger A."/>
            <person name="Cain J.W."/>
            <person name="Weber J.A."/>
            <person name="Santpere G."/>
            <person name="Kirschner M.W."/>
            <person name="Hoffmann A.A."/>
            <person name="Oakeshott J.G."/>
            <person name="Zhang G."/>
        </authorList>
    </citation>
    <scope>NUCLEOTIDE SEQUENCE</scope>
    <source>
        <strain evidence="3">BGI-SZ-2011g</strain>
    </source>
</reference>
<feature type="domain" description="EB" evidence="2">
    <location>
        <begin position="197"/>
        <end position="240"/>
    </location>
</feature>
<sequence length="326" mass="36423">MLKIKLILFFGCSWLLNVALADDLLELSCSIDTDCQQYERATCRNSHCQCTAAVGDKREPCKPKDRKWSNIIGGPCTQDHLCPQLNTKCDATTEQCYCTAGYMPSVDKRRCLPQAVALNAQCELTQQCQAKDKWAVCHLSQKSCLCKEYFEPHDQRCLAVLDISCRNDTMCTATDSICLIQLDKCACIEGRVHNHNKTMCLSGAAYGESCTTSGQCQLMLGSGGLCRNNSCGCQPKYYAKINSEAEQGTKLTTCEPIVNFGANCRRNEDCEQPSDNLNMQCKWGECICRDTHHVVDNARCVLNKASTGQRVPHLLFPIFWLIYSRT</sequence>
<proteinExistence type="predicted"/>
<dbReference type="Proteomes" id="UP001200034">
    <property type="component" value="Unassembled WGS sequence"/>
</dbReference>
<evidence type="ECO:0000313" key="4">
    <source>
        <dbReference type="Proteomes" id="UP001200034"/>
    </source>
</evidence>
<accession>A0AAD4K913</accession>
<organism evidence="3 4">
    <name type="scientific">Drosophila rubida</name>
    <dbReference type="NCBI Taxonomy" id="30044"/>
    <lineage>
        <taxon>Eukaryota</taxon>
        <taxon>Metazoa</taxon>
        <taxon>Ecdysozoa</taxon>
        <taxon>Arthropoda</taxon>
        <taxon>Hexapoda</taxon>
        <taxon>Insecta</taxon>
        <taxon>Pterygota</taxon>
        <taxon>Neoptera</taxon>
        <taxon>Endopterygota</taxon>
        <taxon>Diptera</taxon>
        <taxon>Brachycera</taxon>
        <taxon>Muscomorpha</taxon>
        <taxon>Ephydroidea</taxon>
        <taxon>Drosophilidae</taxon>
        <taxon>Drosophila</taxon>
    </lineage>
</organism>
<dbReference type="AlphaFoldDB" id="A0AAD4K913"/>
<evidence type="ECO:0000313" key="3">
    <source>
        <dbReference type="EMBL" id="KAH8386509.1"/>
    </source>
</evidence>
<name>A0AAD4K913_9MUSC</name>
<keyword evidence="4" id="KW-1185">Reference proteome</keyword>
<feature type="signal peptide" evidence="1">
    <location>
        <begin position="1"/>
        <end position="21"/>
    </location>
</feature>
<protein>
    <recommendedName>
        <fullName evidence="2">EB domain-containing protein</fullName>
    </recommendedName>
</protein>
<dbReference type="PANTHER" id="PTHR39069:SF4">
    <property type="entry name" value="LD24340P"/>
    <property type="match status" value="1"/>
</dbReference>
<evidence type="ECO:0000256" key="1">
    <source>
        <dbReference type="SAM" id="SignalP"/>
    </source>
</evidence>
<dbReference type="Pfam" id="PF01683">
    <property type="entry name" value="EB"/>
    <property type="match status" value="1"/>
</dbReference>
<dbReference type="PANTHER" id="PTHR39069">
    <property type="entry name" value="ECDYSONE-INDUCIBLE GENE E1, ISOFORM A"/>
    <property type="match status" value="1"/>
</dbReference>
<comment type="caution">
    <text evidence="3">The sequence shown here is derived from an EMBL/GenBank/DDBJ whole genome shotgun (WGS) entry which is preliminary data.</text>
</comment>
<dbReference type="InterPro" id="IPR006149">
    <property type="entry name" value="EB_dom"/>
</dbReference>
<dbReference type="EMBL" id="JAJJHW010000095">
    <property type="protein sequence ID" value="KAH8386509.1"/>
    <property type="molecule type" value="Genomic_DNA"/>
</dbReference>
<evidence type="ECO:0000259" key="2">
    <source>
        <dbReference type="Pfam" id="PF01683"/>
    </source>
</evidence>